<sequence>MEEEPLTTPAAESPIKSPGIDRDDKITVHVKPVGNAPILKKSKFKVSGLEQFNTIITFLRNQIKAKDIFLYINSSFSPPPDAIIGDLFSCFKVGGELIVNYAIVEAWG</sequence>
<evidence type="ECO:0000256" key="4">
    <source>
        <dbReference type="RuleBase" id="RU361201"/>
    </source>
</evidence>
<dbReference type="CDD" id="cd01612">
    <property type="entry name" value="Ubl_ATG12"/>
    <property type="match status" value="1"/>
</dbReference>
<dbReference type="GO" id="GO:0000045">
    <property type="term" value="P:autophagosome assembly"/>
    <property type="evidence" value="ECO:0007669"/>
    <property type="project" value="InterPro"/>
</dbReference>
<evidence type="ECO:0000256" key="3">
    <source>
        <dbReference type="ARBA" id="ARBA00023006"/>
    </source>
</evidence>
<evidence type="ECO:0000313" key="6">
    <source>
        <dbReference type="EMBL" id="CAG9333147.1"/>
    </source>
</evidence>
<reference evidence="6" key="1">
    <citation type="submission" date="2021-09" db="EMBL/GenBank/DDBJ databases">
        <authorList>
            <consortium name="AG Swart"/>
            <person name="Singh M."/>
            <person name="Singh A."/>
            <person name="Seah K."/>
            <person name="Emmerich C."/>
        </authorList>
    </citation>
    <scope>NUCLEOTIDE SEQUENCE</scope>
    <source>
        <strain evidence="6">ATCC30299</strain>
    </source>
</reference>
<dbReference type="SUPFAM" id="SSF54236">
    <property type="entry name" value="Ubiquitin-like"/>
    <property type="match status" value="1"/>
</dbReference>
<keyword evidence="2 4" id="KW-0833">Ubl conjugation pathway</keyword>
<dbReference type="GO" id="GO:0019776">
    <property type="term" value="F:Atg8-family ligase activity"/>
    <property type="evidence" value="ECO:0007669"/>
    <property type="project" value="TreeGrafter"/>
</dbReference>
<comment type="subunit">
    <text evidence="4">Forms a conjugate with ATG5.</text>
</comment>
<comment type="caution">
    <text evidence="6">The sequence shown here is derived from an EMBL/GenBank/DDBJ whole genome shotgun (WGS) entry which is preliminary data.</text>
</comment>
<dbReference type="PANTHER" id="PTHR13385">
    <property type="entry name" value="AUTOPHAGY PROTEIN 12"/>
    <property type="match status" value="1"/>
</dbReference>
<protein>
    <recommendedName>
        <fullName evidence="4">Ubiquitin-like protein ATG12</fullName>
    </recommendedName>
</protein>
<feature type="region of interest" description="Disordered" evidence="5">
    <location>
        <begin position="1"/>
        <end position="22"/>
    </location>
</feature>
<comment type="similarity">
    <text evidence="4">Belongs to the ATG12 family.</text>
</comment>
<evidence type="ECO:0000256" key="5">
    <source>
        <dbReference type="SAM" id="MobiDB-lite"/>
    </source>
</evidence>
<keyword evidence="7" id="KW-1185">Reference proteome</keyword>
<dbReference type="PANTHER" id="PTHR13385:SF0">
    <property type="entry name" value="UBIQUITIN-LIKE PROTEIN ATG12"/>
    <property type="match status" value="1"/>
</dbReference>
<dbReference type="GO" id="GO:0097352">
    <property type="term" value="P:autophagosome maturation"/>
    <property type="evidence" value="ECO:0007669"/>
    <property type="project" value="TreeGrafter"/>
</dbReference>
<dbReference type="AlphaFoldDB" id="A0AAU9K6U2"/>
<keyword evidence="1 4" id="KW-1017">Isopeptide bond</keyword>
<gene>
    <name evidence="6" type="ORF">BSTOLATCC_MIC57966</name>
</gene>
<dbReference type="GO" id="GO:0000421">
    <property type="term" value="C:autophagosome membrane"/>
    <property type="evidence" value="ECO:0007669"/>
    <property type="project" value="TreeGrafter"/>
</dbReference>
<dbReference type="GO" id="GO:0061723">
    <property type="term" value="P:glycophagy"/>
    <property type="evidence" value="ECO:0007669"/>
    <property type="project" value="TreeGrafter"/>
</dbReference>
<dbReference type="Pfam" id="PF04110">
    <property type="entry name" value="APG12"/>
    <property type="match status" value="1"/>
</dbReference>
<organism evidence="6 7">
    <name type="scientific">Blepharisma stoltei</name>
    <dbReference type="NCBI Taxonomy" id="1481888"/>
    <lineage>
        <taxon>Eukaryota</taxon>
        <taxon>Sar</taxon>
        <taxon>Alveolata</taxon>
        <taxon>Ciliophora</taxon>
        <taxon>Postciliodesmatophora</taxon>
        <taxon>Heterotrichea</taxon>
        <taxon>Heterotrichida</taxon>
        <taxon>Blepharismidae</taxon>
        <taxon>Blepharisma</taxon>
    </lineage>
</organism>
<dbReference type="GO" id="GO:0034045">
    <property type="term" value="C:phagophore assembly site membrane"/>
    <property type="evidence" value="ECO:0007669"/>
    <property type="project" value="TreeGrafter"/>
</dbReference>
<name>A0AAU9K6U2_9CILI</name>
<dbReference type="Gene3D" id="3.10.20.90">
    <property type="entry name" value="Phosphatidylinositol 3-kinase Catalytic Subunit, Chain A, domain 1"/>
    <property type="match status" value="1"/>
</dbReference>
<accession>A0AAU9K6U2</accession>
<dbReference type="GO" id="GO:0034727">
    <property type="term" value="P:piecemeal microautophagy of the nucleus"/>
    <property type="evidence" value="ECO:0007669"/>
    <property type="project" value="TreeGrafter"/>
</dbReference>
<dbReference type="InterPro" id="IPR029071">
    <property type="entry name" value="Ubiquitin-like_domsf"/>
</dbReference>
<evidence type="ECO:0000256" key="1">
    <source>
        <dbReference type="ARBA" id="ARBA00022499"/>
    </source>
</evidence>
<dbReference type="Proteomes" id="UP001162131">
    <property type="component" value="Unassembled WGS sequence"/>
</dbReference>
<dbReference type="GO" id="GO:0034274">
    <property type="term" value="C:Atg12-Atg5-Atg16 complex"/>
    <property type="evidence" value="ECO:0007669"/>
    <property type="project" value="TreeGrafter"/>
</dbReference>
<proteinExistence type="inferred from homology"/>
<dbReference type="EMBL" id="CAJZBQ010000056">
    <property type="protein sequence ID" value="CAG9333147.1"/>
    <property type="molecule type" value="Genomic_DNA"/>
</dbReference>
<keyword evidence="3 4" id="KW-0072">Autophagy</keyword>
<dbReference type="InterPro" id="IPR007242">
    <property type="entry name" value="Atg12"/>
</dbReference>
<evidence type="ECO:0000256" key="2">
    <source>
        <dbReference type="ARBA" id="ARBA00022786"/>
    </source>
</evidence>
<evidence type="ECO:0000313" key="7">
    <source>
        <dbReference type="Proteomes" id="UP001162131"/>
    </source>
</evidence>
<dbReference type="FunFam" id="3.10.20.90:FF:000150">
    <property type="entry name" value="Ubiquitin-like protein ATG12"/>
    <property type="match status" value="1"/>
</dbReference>
<dbReference type="GO" id="GO:0000422">
    <property type="term" value="P:autophagy of mitochondrion"/>
    <property type="evidence" value="ECO:0007669"/>
    <property type="project" value="TreeGrafter"/>
</dbReference>